<gene>
    <name evidence="1" type="ORF">F2Q69_00047695</name>
</gene>
<protein>
    <submittedName>
        <fullName evidence="1">Uncharacterized protein</fullName>
    </submittedName>
</protein>
<organism evidence="1 2">
    <name type="scientific">Brassica cretica</name>
    <name type="common">Mustard</name>
    <dbReference type="NCBI Taxonomy" id="69181"/>
    <lineage>
        <taxon>Eukaryota</taxon>
        <taxon>Viridiplantae</taxon>
        <taxon>Streptophyta</taxon>
        <taxon>Embryophyta</taxon>
        <taxon>Tracheophyta</taxon>
        <taxon>Spermatophyta</taxon>
        <taxon>Magnoliopsida</taxon>
        <taxon>eudicotyledons</taxon>
        <taxon>Gunneridae</taxon>
        <taxon>Pentapetalae</taxon>
        <taxon>rosids</taxon>
        <taxon>malvids</taxon>
        <taxon>Brassicales</taxon>
        <taxon>Brassicaceae</taxon>
        <taxon>Brassiceae</taxon>
        <taxon>Brassica</taxon>
    </lineage>
</organism>
<dbReference type="AlphaFoldDB" id="A0A8S9Q5X4"/>
<comment type="caution">
    <text evidence="1">The sequence shown here is derived from an EMBL/GenBank/DDBJ whole genome shotgun (WGS) entry which is preliminary data.</text>
</comment>
<evidence type="ECO:0000313" key="2">
    <source>
        <dbReference type="Proteomes" id="UP000712600"/>
    </source>
</evidence>
<proteinExistence type="predicted"/>
<dbReference type="EMBL" id="QGKX02001347">
    <property type="protein sequence ID" value="KAF3526036.1"/>
    <property type="molecule type" value="Genomic_DNA"/>
</dbReference>
<evidence type="ECO:0000313" key="1">
    <source>
        <dbReference type="EMBL" id="KAF3526036.1"/>
    </source>
</evidence>
<accession>A0A8S9Q5X4</accession>
<name>A0A8S9Q5X4_BRACR</name>
<dbReference type="Proteomes" id="UP000712600">
    <property type="component" value="Unassembled WGS sequence"/>
</dbReference>
<reference evidence="1" key="1">
    <citation type="submission" date="2019-12" db="EMBL/GenBank/DDBJ databases">
        <title>Genome sequencing and annotation of Brassica cretica.</title>
        <authorList>
            <person name="Studholme D.J."/>
            <person name="Sarris P."/>
        </authorList>
    </citation>
    <scope>NUCLEOTIDE SEQUENCE</scope>
    <source>
        <strain evidence="1">PFS-109/04</strain>
        <tissue evidence="1">Leaf</tissue>
    </source>
</reference>
<sequence>MVFRLQRFIGSRRMVRIVDRSFTLVTPESSPASNFAVNLAPTTLQLMVEWPLVCWKSQKVFLS</sequence>